<proteinExistence type="predicted"/>
<reference evidence="1" key="1">
    <citation type="submission" date="2023-02" db="EMBL/GenBank/DDBJ databases">
        <title>Genome of toxic invasive species Heracleum sosnowskyi carries increased number of genes despite the absence of recent whole-genome duplications.</title>
        <authorList>
            <person name="Schelkunov M."/>
            <person name="Shtratnikova V."/>
            <person name="Makarenko M."/>
            <person name="Klepikova A."/>
            <person name="Omelchenko D."/>
            <person name="Novikova G."/>
            <person name="Obukhova E."/>
            <person name="Bogdanov V."/>
            <person name="Penin A."/>
            <person name="Logacheva M."/>
        </authorList>
    </citation>
    <scope>NUCLEOTIDE SEQUENCE</scope>
    <source>
        <strain evidence="1">Hsosn_3</strain>
        <tissue evidence="1">Leaf</tissue>
    </source>
</reference>
<comment type="caution">
    <text evidence="1">The sequence shown here is derived from an EMBL/GenBank/DDBJ whole genome shotgun (WGS) entry which is preliminary data.</text>
</comment>
<name>A0AAD8N7Y8_9APIA</name>
<dbReference type="EMBL" id="JAUIZM010000002">
    <property type="protein sequence ID" value="KAK1399151.1"/>
    <property type="molecule type" value="Genomic_DNA"/>
</dbReference>
<sequence length="114" mass="12545">MKAELCFVTEEKAFLVRKIADSERFLQIACGILNKKISPRHKKFQKHILVELASSRDGELPTLIYEARPVVSRGNQGGRSALGMLVGGVSDSESVEVEMVARGEGSRNRNSGEE</sequence>
<dbReference type="Proteomes" id="UP001237642">
    <property type="component" value="Unassembled WGS sequence"/>
</dbReference>
<organism evidence="1 2">
    <name type="scientific">Heracleum sosnowskyi</name>
    <dbReference type="NCBI Taxonomy" id="360622"/>
    <lineage>
        <taxon>Eukaryota</taxon>
        <taxon>Viridiplantae</taxon>
        <taxon>Streptophyta</taxon>
        <taxon>Embryophyta</taxon>
        <taxon>Tracheophyta</taxon>
        <taxon>Spermatophyta</taxon>
        <taxon>Magnoliopsida</taxon>
        <taxon>eudicotyledons</taxon>
        <taxon>Gunneridae</taxon>
        <taxon>Pentapetalae</taxon>
        <taxon>asterids</taxon>
        <taxon>campanulids</taxon>
        <taxon>Apiales</taxon>
        <taxon>Apiaceae</taxon>
        <taxon>Apioideae</taxon>
        <taxon>apioid superclade</taxon>
        <taxon>Tordylieae</taxon>
        <taxon>Tordyliinae</taxon>
        <taxon>Heracleum</taxon>
    </lineage>
</organism>
<keyword evidence="2" id="KW-1185">Reference proteome</keyword>
<dbReference type="AlphaFoldDB" id="A0AAD8N7Y8"/>
<protein>
    <submittedName>
        <fullName evidence="1">Uncharacterized protein</fullName>
    </submittedName>
</protein>
<evidence type="ECO:0000313" key="1">
    <source>
        <dbReference type="EMBL" id="KAK1399151.1"/>
    </source>
</evidence>
<accession>A0AAD8N7Y8</accession>
<evidence type="ECO:0000313" key="2">
    <source>
        <dbReference type="Proteomes" id="UP001237642"/>
    </source>
</evidence>
<gene>
    <name evidence="1" type="ORF">POM88_009014</name>
</gene>
<reference evidence="1" key="2">
    <citation type="submission" date="2023-05" db="EMBL/GenBank/DDBJ databases">
        <authorList>
            <person name="Schelkunov M.I."/>
        </authorList>
    </citation>
    <scope>NUCLEOTIDE SEQUENCE</scope>
    <source>
        <strain evidence="1">Hsosn_3</strain>
        <tissue evidence="1">Leaf</tissue>
    </source>
</reference>